<gene>
    <name evidence="4" type="ORF">KEM10_09660</name>
</gene>
<organism evidence="4 5">
    <name type="scientific">Carboxylicivirga linearis</name>
    <dbReference type="NCBI Taxonomy" id="1628157"/>
    <lineage>
        <taxon>Bacteria</taxon>
        <taxon>Pseudomonadati</taxon>
        <taxon>Bacteroidota</taxon>
        <taxon>Bacteroidia</taxon>
        <taxon>Marinilabiliales</taxon>
        <taxon>Marinilabiliaceae</taxon>
        <taxon>Carboxylicivirga</taxon>
    </lineage>
</organism>
<dbReference type="RefSeq" id="WP_212215784.1">
    <property type="nucleotide sequence ID" value="NZ_JAGUCO010000005.1"/>
</dbReference>
<dbReference type="PROSITE" id="PS00101">
    <property type="entry name" value="HEXAPEP_TRANSFERASES"/>
    <property type="match status" value="1"/>
</dbReference>
<keyword evidence="1" id="KW-0808">Transferase</keyword>
<accession>A0ABS5JUL7</accession>
<evidence type="ECO:0000256" key="2">
    <source>
        <dbReference type="ARBA" id="ARBA00022737"/>
    </source>
</evidence>
<dbReference type="InterPro" id="IPR051159">
    <property type="entry name" value="Hexapeptide_acetyltransf"/>
</dbReference>
<dbReference type="EMBL" id="JAGUCO010000005">
    <property type="protein sequence ID" value="MBS2098547.1"/>
    <property type="molecule type" value="Genomic_DNA"/>
</dbReference>
<evidence type="ECO:0000313" key="4">
    <source>
        <dbReference type="EMBL" id="MBS2098547.1"/>
    </source>
</evidence>
<dbReference type="InterPro" id="IPR001451">
    <property type="entry name" value="Hexapep"/>
</dbReference>
<reference evidence="4 5" key="1">
    <citation type="journal article" date="2015" name="Int. J. Syst. Evol. Microbiol.">
        <title>Carboxylicivirga linearis sp. nov., isolated from a sea cucumber culture pond.</title>
        <authorList>
            <person name="Wang F.Q."/>
            <person name="Zhou Y.X."/>
            <person name="Lin X.Z."/>
            <person name="Chen G.J."/>
            <person name="Du Z.J."/>
        </authorList>
    </citation>
    <scope>NUCLEOTIDE SEQUENCE [LARGE SCALE GENOMIC DNA]</scope>
    <source>
        <strain evidence="4 5">FB218</strain>
    </source>
</reference>
<dbReference type="CDD" id="cd04647">
    <property type="entry name" value="LbH_MAT_like"/>
    <property type="match status" value="1"/>
</dbReference>
<sequence length="188" mass="20792">MQYCCIGDTSIFPQGVNLRLDVKPIKDKIYLNIGEEGLIKGAFIFESSEGRVKIGNNVHIGGANFISRNSISVGNDVTMAWDITIYDHNSHSIHWEHRKNDNHQCFHDYIKYNGNNIVNKDWSHVKSAPITIQDKVWIGLGVTILKGVTIGEGAVIGAKSVVTKDVPAWTVVAGNPARVVKQLTPENK</sequence>
<dbReference type="SUPFAM" id="SSF51161">
    <property type="entry name" value="Trimeric LpxA-like enzymes"/>
    <property type="match status" value="1"/>
</dbReference>
<dbReference type="Pfam" id="PF00132">
    <property type="entry name" value="Hexapep"/>
    <property type="match status" value="1"/>
</dbReference>
<evidence type="ECO:0000256" key="1">
    <source>
        <dbReference type="ARBA" id="ARBA00022679"/>
    </source>
</evidence>
<dbReference type="InterPro" id="IPR018357">
    <property type="entry name" value="Hexapep_transf_CS"/>
</dbReference>
<dbReference type="InterPro" id="IPR011004">
    <property type="entry name" value="Trimer_LpxA-like_sf"/>
</dbReference>
<protein>
    <submittedName>
        <fullName evidence="4">Acyltransferase</fullName>
    </submittedName>
</protein>
<proteinExistence type="predicted"/>
<comment type="caution">
    <text evidence="4">The sequence shown here is derived from an EMBL/GenBank/DDBJ whole genome shotgun (WGS) entry which is preliminary data.</text>
</comment>
<name>A0ABS5JUL7_9BACT</name>
<dbReference type="Proteomes" id="UP000708576">
    <property type="component" value="Unassembled WGS sequence"/>
</dbReference>
<keyword evidence="3 4" id="KW-0012">Acyltransferase</keyword>
<dbReference type="GO" id="GO:0016746">
    <property type="term" value="F:acyltransferase activity"/>
    <property type="evidence" value="ECO:0007669"/>
    <property type="project" value="UniProtKB-KW"/>
</dbReference>
<evidence type="ECO:0000256" key="3">
    <source>
        <dbReference type="ARBA" id="ARBA00023315"/>
    </source>
</evidence>
<evidence type="ECO:0000313" key="5">
    <source>
        <dbReference type="Proteomes" id="UP000708576"/>
    </source>
</evidence>
<keyword evidence="5" id="KW-1185">Reference proteome</keyword>
<dbReference type="PANTHER" id="PTHR23416">
    <property type="entry name" value="SIALIC ACID SYNTHASE-RELATED"/>
    <property type="match status" value="1"/>
</dbReference>
<dbReference type="Gene3D" id="2.160.10.10">
    <property type="entry name" value="Hexapeptide repeat proteins"/>
    <property type="match status" value="1"/>
</dbReference>
<keyword evidence="2" id="KW-0677">Repeat</keyword>